<dbReference type="PANTHER" id="PTHR10366">
    <property type="entry name" value="NAD DEPENDENT EPIMERASE/DEHYDRATASE"/>
    <property type="match status" value="1"/>
</dbReference>
<dbReference type="Pfam" id="PF02136">
    <property type="entry name" value="NTF2"/>
    <property type="match status" value="1"/>
</dbReference>
<dbReference type="AlphaFoldDB" id="A0A6A6TFH8"/>
<dbReference type="PANTHER" id="PTHR10366:SF564">
    <property type="entry name" value="STEROL-4-ALPHA-CARBOXYLATE 3-DEHYDROGENASE, DECARBOXYLATING"/>
    <property type="match status" value="1"/>
</dbReference>
<gene>
    <name evidence="8" type="ORF">K491DRAFT_703121</name>
</gene>
<keyword evidence="2" id="KW-0963">Cytoplasm</keyword>
<dbReference type="CDD" id="cd00780">
    <property type="entry name" value="NTF2"/>
    <property type="match status" value="1"/>
</dbReference>
<name>A0A6A6TFH8_9PLEO</name>
<dbReference type="PROSITE" id="PS50177">
    <property type="entry name" value="NTF2_DOMAIN"/>
    <property type="match status" value="1"/>
</dbReference>
<evidence type="ECO:0000256" key="1">
    <source>
        <dbReference type="ARBA" id="ARBA00004496"/>
    </source>
</evidence>
<organism evidence="8 9">
    <name type="scientific">Lophiostoma macrostomum CBS 122681</name>
    <dbReference type="NCBI Taxonomy" id="1314788"/>
    <lineage>
        <taxon>Eukaryota</taxon>
        <taxon>Fungi</taxon>
        <taxon>Dikarya</taxon>
        <taxon>Ascomycota</taxon>
        <taxon>Pezizomycotina</taxon>
        <taxon>Dothideomycetes</taxon>
        <taxon>Pleosporomycetidae</taxon>
        <taxon>Pleosporales</taxon>
        <taxon>Lophiostomataceae</taxon>
        <taxon>Lophiostoma</taxon>
    </lineage>
</organism>
<evidence type="ECO:0000256" key="4">
    <source>
        <dbReference type="ARBA" id="ARBA00023445"/>
    </source>
</evidence>
<evidence type="ECO:0000256" key="5">
    <source>
        <dbReference type="ARBA" id="ARBA00026247"/>
    </source>
</evidence>
<dbReference type="GO" id="GO:0006606">
    <property type="term" value="P:protein import into nucleus"/>
    <property type="evidence" value="ECO:0007669"/>
    <property type="project" value="UniProtKB-ARBA"/>
</dbReference>
<dbReference type="SUPFAM" id="SSF54427">
    <property type="entry name" value="NTF2-like"/>
    <property type="match status" value="1"/>
</dbReference>
<dbReference type="InterPro" id="IPR018222">
    <property type="entry name" value="Nuclear_transport_factor_2_euk"/>
</dbReference>
<dbReference type="Proteomes" id="UP000799324">
    <property type="component" value="Unassembled WGS sequence"/>
</dbReference>
<dbReference type="SUPFAM" id="SSF51735">
    <property type="entry name" value="NAD(P)-binding Rossmann-fold domains"/>
    <property type="match status" value="1"/>
</dbReference>
<dbReference type="FunFam" id="3.40.50.720:FF:000191">
    <property type="entry name" value="Methylglyoxal reductase (NADPH-dependent)"/>
    <property type="match status" value="1"/>
</dbReference>
<comment type="function">
    <text evidence="6">Facilitates protein transport into the nucleus. Could be part of a multicomponent system of cytosolic factors that assemble at the pore complex during nuclear import.</text>
</comment>
<keyword evidence="3" id="KW-0560">Oxidoreductase</keyword>
<accession>A0A6A6TFH8</accession>
<dbReference type="GO" id="GO:0005737">
    <property type="term" value="C:cytoplasm"/>
    <property type="evidence" value="ECO:0007669"/>
    <property type="project" value="UniProtKB-SubCell"/>
</dbReference>
<dbReference type="GO" id="GO:0005635">
    <property type="term" value="C:nuclear envelope"/>
    <property type="evidence" value="ECO:0007669"/>
    <property type="project" value="UniProtKB-ARBA"/>
</dbReference>
<evidence type="ECO:0000259" key="7">
    <source>
        <dbReference type="PROSITE" id="PS50177"/>
    </source>
</evidence>
<evidence type="ECO:0000256" key="2">
    <source>
        <dbReference type="ARBA" id="ARBA00022490"/>
    </source>
</evidence>
<protein>
    <recommendedName>
        <fullName evidence="5">Nuclear transport factor 2</fullName>
    </recommendedName>
</protein>
<feature type="domain" description="NTF2" evidence="7">
    <location>
        <begin position="306"/>
        <end position="395"/>
    </location>
</feature>
<comment type="similarity">
    <text evidence="4">Belongs to the NAD(P)-dependent epimerase/dehydratase family. Dihydroflavonol-4-reductase subfamily.</text>
</comment>
<dbReference type="EMBL" id="MU004319">
    <property type="protein sequence ID" value="KAF2658017.1"/>
    <property type="molecule type" value="Genomic_DNA"/>
</dbReference>
<dbReference type="CDD" id="cd05227">
    <property type="entry name" value="AR_SDR_e"/>
    <property type="match status" value="1"/>
</dbReference>
<dbReference type="Pfam" id="PF01370">
    <property type="entry name" value="Epimerase"/>
    <property type="match status" value="1"/>
</dbReference>
<evidence type="ECO:0000313" key="8">
    <source>
        <dbReference type="EMBL" id="KAF2658017.1"/>
    </source>
</evidence>
<sequence length="395" mass="43943">MTRVLLTGGSGFIAAHTLDVLLKRGHSVVTTVRTQEKADKIKEAYKSYDKGKLDFAIVPDIAQEGAFDQAVFSDPPFEAVLHTASPFHFNVKDVKKDMLDPAIIGTTGILKSIKKSAPHVKRVVITSSFAAIVDPSKGFAPEHTWSEEDWNPITQKEAEENPVSAYRASKTFAEKAAWDFLEKEKPSFTIATINPPMVFGPIIHNLESLESMNTSNQRILFAAQGKFKEEIPPTGVHLWIDVRDVAEAHVAAFEKSDAANKRFFTLAGYFSNKEIIEIIKKNFPEYKDVTNESTTGGDYPEDFKEIATQFVKFYYDTFDQNRGNLGALYREHSMLTFENQECQGTGNILEKLQNLPFQQVEHKVESLDAQPASQDGSIMVLVTGALIVSTATGRV</sequence>
<dbReference type="InterPro" id="IPR001509">
    <property type="entry name" value="Epimerase_deHydtase"/>
</dbReference>
<keyword evidence="9" id="KW-1185">Reference proteome</keyword>
<dbReference type="InterPro" id="IPR036291">
    <property type="entry name" value="NAD(P)-bd_dom_sf"/>
</dbReference>
<reference evidence="8" key="1">
    <citation type="journal article" date="2020" name="Stud. Mycol.">
        <title>101 Dothideomycetes genomes: a test case for predicting lifestyles and emergence of pathogens.</title>
        <authorList>
            <person name="Haridas S."/>
            <person name="Albert R."/>
            <person name="Binder M."/>
            <person name="Bloem J."/>
            <person name="Labutti K."/>
            <person name="Salamov A."/>
            <person name="Andreopoulos B."/>
            <person name="Baker S."/>
            <person name="Barry K."/>
            <person name="Bills G."/>
            <person name="Bluhm B."/>
            <person name="Cannon C."/>
            <person name="Castanera R."/>
            <person name="Culley D."/>
            <person name="Daum C."/>
            <person name="Ezra D."/>
            <person name="Gonzalez J."/>
            <person name="Henrissat B."/>
            <person name="Kuo A."/>
            <person name="Liang C."/>
            <person name="Lipzen A."/>
            <person name="Lutzoni F."/>
            <person name="Magnuson J."/>
            <person name="Mondo S."/>
            <person name="Nolan M."/>
            <person name="Ohm R."/>
            <person name="Pangilinan J."/>
            <person name="Park H.-J."/>
            <person name="Ramirez L."/>
            <person name="Alfaro M."/>
            <person name="Sun H."/>
            <person name="Tritt A."/>
            <person name="Yoshinaga Y."/>
            <person name="Zwiers L.-H."/>
            <person name="Turgeon B."/>
            <person name="Goodwin S."/>
            <person name="Spatafora J."/>
            <person name="Crous P."/>
            <person name="Grigoriev I."/>
        </authorList>
    </citation>
    <scope>NUCLEOTIDE SEQUENCE</scope>
    <source>
        <strain evidence="8">CBS 122681</strain>
    </source>
</reference>
<dbReference type="GO" id="GO:0016616">
    <property type="term" value="F:oxidoreductase activity, acting on the CH-OH group of donors, NAD or NADP as acceptor"/>
    <property type="evidence" value="ECO:0007669"/>
    <property type="project" value="TreeGrafter"/>
</dbReference>
<dbReference type="OrthoDB" id="2735536at2759"/>
<dbReference type="InterPro" id="IPR032710">
    <property type="entry name" value="NTF2-like_dom_sf"/>
</dbReference>
<comment type="subcellular location">
    <subcellularLocation>
        <location evidence="1">Cytoplasm</location>
    </subcellularLocation>
</comment>
<dbReference type="InterPro" id="IPR002075">
    <property type="entry name" value="NTF2_dom"/>
</dbReference>
<dbReference type="InterPro" id="IPR050425">
    <property type="entry name" value="NAD(P)_dehydrat-like"/>
</dbReference>
<proteinExistence type="inferred from homology"/>
<evidence type="ECO:0000313" key="9">
    <source>
        <dbReference type="Proteomes" id="UP000799324"/>
    </source>
</evidence>
<evidence type="ECO:0000256" key="3">
    <source>
        <dbReference type="ARBA" id="ARBA00023002"/>
    </source>
</evidence>
<evidence type="ECO:0000256" key="6">
    <source>
        <dbReference type="ARBA" id="ARBA00053082"/>
    </source>
</evidence>
<dbReference type="FunFam" id="3.10.450.50:FF:000005">
    <property type="entry name" value="Nuclear transport factor 2"/>
    <property type="match status" value="1"/>
</dbReference>
<dbReference type="Gene3D" id="3.40.50.720">
    <property type="entry name" value="NAD(P)-binding Rossmann-like Domain"/>
    <property type="match status" value="1"/>
</dbReference>